<keyword evidence="4" id="KW-0808">Transferase</keyword>
<dbReference type="PANTHER" id="PTHR33908">
    <property type="entry name" value="MANNOSYLTRANSFERASE YKCB-RELATED"/>
    <property type="match status" value="1"/>
</dbReference>
<dbReference type="InterPro" id="IPR050297">
    <property type="entry name" value="LipidA_mod_glycosyltrf_83"/>
</dbReference>
<dbReference type="AlphaFoldDB" id="A0A1V2IIS8"/>
<dbReference type="GO" id="GO:0016763">
    <property type="term" value="F:pentosyltransferase activity"/>
    <property type="evidence" value="ECO:0007669"/>
    <property type="project" value="TreeGrafter"/>
</dbReference>
<evidence type="ECO:0000256" key="1">
    <source>
        <dbReference type="ARBA" id="ARBA00004651"/>
    </source>
</evidence>
<reference evidence="11" key="1">
    <citation type="submission" date="2016-10" db="EMBL/GenBank/DDBJ databases">
        <title>Frankia sp. NRRL B-16386 Genome sequencing.</title>
        <authorList>
            <person name="Ghodhbane-Gtari F."/>
            <person name="Swanson E."/>
            <person name="Gueddou A."/>
            <person name="Hezbri K."/>
            <person name="Ktari K."/>
            <person name="Nouioui I."/>
            <person name="Morris K."/>
            <person name="Simpson S."/>
            <person name="Abebe-Akele F."/>
            <person name="Thomas K."/>
            <person name="Gtari M."/>
            <person name="Tisa L.S."/>
        </authorList>
    </citation>
    <scope>NUCLEOTIDE SEQUENCE [LARGE SCALE GENOMIC DNA]</scope>
    <source>
        <strain evidence="11">NRRL B-16386</strain>
    </source>
</reference>
<feature type="compositionally biased region" description="Low complexity" evidence="8">
    <location>
        <begin position="59"/>
        <end position="79"/>
    </location>
</feature>
<feature type="transmembrane region" description="Helical" evidence="9">
    <location>
        <begin position="367"/>
        <end position="385"/>
    </location>
</feature>
<evidence type="ECO:0000256" key="4">
    <source>
        <dbReference type="ARBA" id="ARBA00022679"/>
    </source>
</evidence>
<feature type="transmembrane region" description="Helical" evidence="9">
    <location>
        <begin position="488"/>
        <end position="505"/>
    </location>
</feature>
<evidence type="ECO:0000256" key="6">
    <source>
        <dbReference type="ARBA" id="ARBA00022989"/>
    </source>
</evidence>
<evidence type="ECO:0000256" key="7">
    <source>
        <dbReference type="ARBA" id="ARBA00023136"/>
    </source>
</evidence>
<evidence type="ECO:0000256" key="5">
    <source>
        <dbReference type="ARBA" id="ARBA00022692"/>
    </source>
</evidence>
<keyword evidence="5 9" id="KW-0812">Transmembrane</keyword>
<evidence type="ECO:0000256" key="3">
    <source>
        <dbReference type="ARBA" id="ARBA00022676"/>
    </source>
</evidence>
<dbReference type="Proteomes" id="UP000188929">
    <property type="component" value="Unassembled WGS sequence"/>
</dbReference>
<dbReference type="EMBL" id="MOMC01000008">
    <property type="protein sequence ID" value="ONH32935.1"/>
    <property type="molecule type" value="Genomic_DNA"/>
</dbReference>
<keyword evidence="6 9" id="KW-1133">Transmembrane helix</keyword>
<feature type="transmembrane region" description="Helical" evidence="9">
    <location>
        <begin position="337"/>
        <end position="355"/>
    </location>
</feature>
<evidence type="ECO:0000313" key="11">
    <source>
        <dbReference type="Proteomes" id="UP000188929"/>
    </source>
</evidence>
<comment type="subcellular location">
    <subcellularLocation>
        <location evidence="1">Cell membrane</location>
        <topology evidence="1">Multi-pass membrane protein</topology>
    </subcellularLocation>
</comment>
<feature type="transmembrane region" description="Helical" evidence="9">
    <location>
        <begin position="298"/>
        <end position="317"/>
    </location>
</feature>
<gene>
    <name evidence="10" type="ORF">BL253_03185</name>
</gene>
<evidence type="ECO:0000313" key="10">
    <source>
        <dbReference type="EMBL" id="ONH32935.1"/>
    </source>
</evidence>
<feature type="transmembrane region" description="Helical" evidence="9">
    <location>
        <begin position="419"/>
        <end position="437"/>
    </location>
</feature>
<dbReference type="GO" id="GO:0009103">
    <property type="term" value="P:lipopolysaccharide biosynthetic process"/>
    <property type="evidence" value="ECO:0007669"/>
    <property type="project" value="UniProtKB-ARBA"/>
</dbReference>
<comment type="caution">
    <text evidence="10">The sequence shown here is derived from an EMBL/GenBank/DDBJ whole genome shotgun (WGS) entry which is preliminary data.</text>
</comment>
<feature type="transmembrane region" description="Helical" evidence="9">
    <location>
        <begin position="233"/>
        <end position="254"/>
    </location>
</feature>
<feature type="transmembrane region" description="Helical" evidence="9">
    <location>
        <begin position="458"/>
        <end position="482"/>
    </location>
</feature>
<evidence type="ECO:0000256" key="9">
    <source>
        <dbReference type="SAM" id="Phobius"/>
    </source>
</evidence>
<feature type="transmembrane region" description="Helical" evidence="9">
    <location>
        <begin position="512"/>
        <end position="529"/>
    </location>
</feature>
<accession>A0A1V2IIS8</accession>
<keyword evidence="3" id="KW-0328">Glycosyltransferase</keyword>
<protein>
    <submittedName>
        <fullName evidence="10">Uncharacterized protein</fullName>
    </submittedName>
</protein>
<name>A0A1V2IIS8_9ACTN</name>
<evidence type="ECO:0000256" key="2">
    <source>
        <dbReference type="ARBA" id="ARBA00022475"/>
    </source>
</evidence>
<evidence type="ECO:0000256" key="8">
    <source>
        <dbReference type="SAM" id="MobiDB-lite"/>
    </source>
</evidence>
<dbReference type="GO" id="GO:0005886">
    <property type="term" value="C:plasma membrane"/>
    <property type="evidence" value="ECO:0007669"/>
    <property type="project" value="UniProtKB-SubCell"/>
</dbReference>
<keyword evidence="7 9" id="KW-0472">Membrane</keyword>
<organism evidence="10 11">
    <name type="scientific">Pseudofrankia asymbiotica</name>
    <dbReference type="NCBI Taxonomy" id="1834516"/>
    <lineage>
        <taxon>Bacteria</taxon>
        <taxon>Bacillati</taxon>
        <taxon>Actinomycetota</taxon>
        <taxon>Actinomycetes</taxon>
        <taxon>Frankiales</taxon>
        <taxon>Frankiaceae</taxon>
        <taxon>Pseudofrankia</taxon>
    </lineage>
</organism>
<sequence length="671" mass="71121">MYPSGDDTSLAAQAPPELTTPAVPARASINPPADTVTTATVPRQAPPVDPGPPRHREPAPSAAPAVPSAPAAAVPAAAATREPALTAGPARAGSLSAVTAPESDTNSPADGTPAGTADRDPAAGARGPLGAAHRAGLWLVAFWVRLRDRARRSPLAARVGGQLPLVLIGAAVLIGGVLRFATTSHLWLDESLTVEIAHRPVGGLLSALRHDGAPPLYYLLLHLWIKMFGDGDVAVRSLSGVLSLGTLPLAWAAGARVGTLAAAYGNGDEATPRRVARATLLLFACSPYAIRYGSETRMYSMVVLLVLAFGLALVRSLDRSSTWRLALLTLATAALVYTHYWTFLLIFTVAAFLLLQSRRRPLYRRPALRAFAAMAASAVLFAPWMPSFLFQMLHTGTPWAPRVQAQVLLDTVFDWAGPQSTGALLGLVLLGGALIGLTGRPSGRELVVKPSGRMPGRYLAAVWLVPLTLAYVVNMFGGSAYAERYTGISLPACLMLAALGVSILPSKRWRSGVLIVASLAGLVGGFQLARTERTQASEIAAEIARQARPGDVVAFCPDQLGPAVYRALTRLGETDLREVAYADATGPALVDWVDYAARMQQANSDEFARSLDTLAGPDHTIFLVGADGYRFLEGSCSLVSEQLGVRRDRSVLVNKRPLYEGAWLERFTTLH</sequence>
<dbReference type="PANTHER" id="PTHR33908:SF11">
    <property type="entry name" value="MEMBRANE PROTEIN"/>
    <property type="match status" value="1"/>
</dbReference>
<proteinExistence type="predicted"/>
<feature type="transmembrane region" description="Helical" evidence="9">
    <location>
        <begin position="155"/>
        <end position="181"/>
    </location>
</feature>
<feature type="region of interest" description="Disordered" evidence="8">
    <location>
        <begin position="1"/>
        <end position="127"/>
    </location>
</feature>
<keyword evidence="2" id="KW-1003">Cell membrane</keyword>
<keyword evidence="11" id="KW-1185">Reference proteome</keyword>
<feature type="compositionally biased region" description="Low complexity" evidence="8">
    <location>
        <begin position="31"/>
        <end position="42"/>
    </location>
</feature>
<feature type="compositionally biased region" description="Polar residues" evidence="8">
    <location>
        <begin position="1"/>
        <end position="11"/>
    </location>
</feature>
<dbReference type="STRING" id="1834516.BL253_03185"/>